<organism evidence="7">
    <name type="scientific">Melampsora larici-populina (strain 98AG31 / pathotype 3-4-7)</name>
    <name type="common">Poplar leaf rust fungus</name>
    <dbReference type="NCBI Taxonomy" id="747676"/>
    <lineage>
        <taxon>Eukaryota</taxon>
        <taxon>Fungi</taxon>
        <taxon>Dikarya</taxon>
        <taxon>Basidiomycota</taxon>
        <taxon>Pucciniomycotina</taxon>
        <taxon>Pucciniomycetes</taxon>
        <taxon>Pucciniales</taxon>
        <taxon>Melampsoraceae</taxon>
        <taxon>Melampsora</taxon>
    </lineage>
</organism>
<name>F4RJ72_MELLP</name>
<keyword evidence="2 4" id="KW-0863">Zinc-finger</keyword>
<keyword evidence="3" id="KW-0862">Zinc</keyword>
<dbReference type="HOGENOM" id="CLU_093902_6_1_1"/>
<dbReference type="eggNOG" id="KOG3277">
    <property type="taxonomic scope" value="Eukaryota"/>
</dbReference>
<keyword evidence="1" id="KW-0479">Metal-binding</keyword>
<dbReference type="InterPro" id="IPR007853">
    <property type="entry name" value="Znf_DNL-typ"/>
</dbReference>
<dbReference type="RefSeq" id="XP_007409013.1">
    <property type="nucleotide sequence ID" value="XM_007408951.1"/>
</dbReference>
<evidence type="ECO:0000256" key="1">
    <source>
        <dbReference type="ARBA" id="ARBA00022723"/>
    </source>
</evidence>
<dbReference type="AlphaFoldDB" id="F4RJ72"/>
<dbReference type="GeneID" id="18933880"/>
<protein>
    <recommendedName>
        <fullName evidence="5">DNL-type domain-containing protein</fullName>
    </recommendedName>
</protein>
<gene>
    <name evidence="6" type="ORF">MELLADRAFT_85564</name>
</gene>
<reference evidence="7" key="1">
    <citation type="journal article" date="2011" name="Proc. Natl. Acad. Sci. U.S.A.">
        <title>Obligate biotrophy features unraveled by the genomic analysis of rust fungi.</title>
        <authorList>
            <person name="Duplessis S."/>
            <person name="Cuomo C.A."/>
            <person name="Lin Y.-C."/>
            <person name="Aerts A."/>
            <person name="Tisserant E."/>
            <person name="Veneault-Fourrey C."/>
            <person name="Joly D.L."/>
            <person name="Hacquard S."/>
            <person name="Amselem J."/>
            <person name="Cantarel B.L."/>
            <person name="Chiu R."/>
            <person name="Coutinho P.M."/>
            <person name="Feau N."/>
            <person name="Field M."/>
            <person name="Frey P."/>
            <person name="Gelhaye E."/>
            <person name="Goldberg J."/>
            <person name="Grabherr M.G."/>
            <person name="Kodira C.D."/>
            <person name="Kohler A."/>
            <person name="Kuees U."/>
            <person name="Lindquist E.A."/>
            <person name="Lucas S.M."/>
            <person name="Mago R."/>
            <person name="Mauceli E."/>
            <person name="Morin E."/>
            <person name="Murat C."/>
            <person name="Pangilinan J.L."/>
            <person name="Park R."/>
            <person name="Pearson M."/>
            <person name="Quesneville H."/>
            <person name="Rouhier N."/>
            <person name="Sakthikumar S."/>
            <person name="Salamov A.A."/>
            <person name="Schmutz J."/>
            <person name="Selles B."/>
            <person name="Shapiro H."/>
            <person name="Tanguay P."/>
            <person name="Tuskan G.A."/>
            <person name="Henrissat B."/>
            <person name="Van de Peer Y."/>
            <person name="Rouze P."/>
            <person name="Ellis J.G."/>
            <person name="Dodds P.N."/>
            <person name="Schein J.E."/>
            <person name="Zhong S."/>
            <person name="Hamelin R.C."/>
            <person name="Grigoriev I.V."/>
            <person name="Szabo L.J."/>
            <person name="Martin F."/>
        </authorList>
    </citation>
    <scope>NUCLEOTIDE SEQUENCE [LARGE SCALE GENOMIC DNA]</scope>
    <source>
        <strain evidence="7">98AG31 / pathotype 3-4-7</strain>
    </source>
</reference>
<dbReference type="EMBL" id="GL883103">
    <property type="protein sequence ID" value="EGG07681.1"/>
    <property type="molecule type" value="Genomic_DNA"/>
</dbReference>
<dbReference type="InterPro" id="IPR024158">
    <property type="entry name" value="Mt_import_TIM15"/>
</dbReference>
<evidence type="ECO:0000256" key="3">
    <source>
        <dbReference type="ARBA" id="ARBA00022833"/>
    </source>
</evidence>
<evidence type="ECO:0000256" key="4">
    <source>
        <dbReference type="PROSITE-ProRule" id="PRU00834"/>
    </source>
</evidence>
<dbReference type="PANTHER" id="PTHR20922:SF13">
    <property type="entry name" value="DNL-TYPE ZINC FINGER PROTEIN"/>
    <property type="match status" value="1"/>
</dbReference>
<dbReference type="GO" id="GO:0006457">
    <property type="term" value="P:protein folding"/>
    <property type="evidence" value="ECO:0007669"/>
    <property type="project" value="TreeGrafter"/>
</dbReference>
<dbReference type="KEGG" id="mlr:MELLADRAFT_85564"/>
<dbReference type="GO" id="GO:0030150">
    <property type="term" value="P:protein import into mitochondrial matrix"/>
    <property type="evidence" value="ECO:0007669"/>
    <property type="project" value="TreeGrafter"/>
</dbReference>
<dbReference type="Pfam" id="PF05180">
    <property type="entry name" value="zf-DNL"/>
    <property type="match status" value="1"/>
</dbReference>
<dbReference type="PANTHER" id="PTHR20922">
    <property type="entry name" value="DNL-TYPE ZINC FINGER PROTEIN"/>
    <property type="match status" value="1"/>
</dbReference>
<keyword evidence="7" id="KW-1185">Reference proteome</keyword>
<dbReference type="OrthoDB" id="512667at2759"/>
<evidence type="ECO:0000259" key="5">
    <source>
        <dbReference type="PROSITE" id="PS51501"/>
    </source>
</evidence>
<evidence type="ECO:0000313" key="7">
    <source>
        <dbReference type="Proteomes" id="UP000001072"/>
    </source>
</evidence>
<dbReference type="GO" id="GO:0005739">
    <property type="term" value="C:mitochondrion"/>
    <property type="evidence" value="ECO:0007669"/>
    <property type="project" value="TreeGrafter"/>
</dbReference>
<dbReference type="GO" id="GO:0050821">
    <property type="term" value="P:protein stabilization"/>
    <property type="evidence" value="ECO:0007669"/>
    <property type="project" value="TreeGrafter"/>
</dbReference>
<dbReference type="GO" id="GO:0051087">
    <property type="term" value="F:protein-folding chaperone binding"/>
    <property type="evidence" value="ECO:0007669"/>
    <property type="project" value="TreeGrafter"/>
</dbReference>
<dbReference type="InParanoid" id="F4RJ72"/>
<dbReference type="VEuPathDB" id="FungiDB:MELLADRAFT_85564"/>
<dbReference type="GO" id="GO:0008270">
    <property type="term" value="F:zinc ion binding"/>
    <property type="evidence" value="ECO:0007669"/>
    <property type="project" value="UniProtKB-KW"/>
</dbReference>
<feature type="domain" description="DNL-type" evidence="5">
    <location>
        <begin position="1"/>
        <end position="103"/>
    </location>
</feature>
<accession>F4RJ72</accession>
<dbReference type="PROSITE" id="PS51501">
    <property type="entry name" value="ZF_DNL"/>
    <property type="match status" value="1"/>
</dbReference>
<sequence>MKIQFTCKAKDAKTSKTCDTTNNHEFSKLAYEKGIVLVECPACQNRHLIADHLSWFTNNSTSDDPNFKNDYRNIVDLMKSKGEKVKRGKISDQNGEVLEYYDD</sequence>
<dbReference type="Proteomes" id="UP000001072">
    <property type="component" value="Unassembled WGS sequence"/>
</dbReference>
<evidence type="ECO:0000313" key="6">
    <source>
        <dbReference type="EMBL" id="EGG07681.1"/>
    </source>
</evidence>
<evidence type="ECO:0000256" key="2">
    <source>
        <dbReference type="ARBA" id="ARBA00022771"/>
    </source>
</evidence>
<dbReference type="STRING" id="747676.F4RJ72"/>
<proteinExistence type="predicted"/>